<accession>X1D7L1</accession>
<dbReference type="EMBL" id="BART01022816">
    <property type="protein sequence ID" value="GAH01069.1"/>
    <property type="molecule type" value="Genomic_DNA"/>
</dbReference>
<protein>
    <recommendedName>
        <fullName evidence="2">DZANK-type domain-containing protein</fullName>
    </recommendedName>
</protein>
<proteinExistence type="predicted"/>
<gene>
    <name evidence="1" type="ORF">S01H4_41681</name>
</gene>
<evidence type="ECO:0008006" key="2">
    <source>
        <dbReference type="Google" id="ProtNLM"/>
    </source>
</evidence>
<evidence type="ECO:0000313" key="1">
    <source>
        <dbReference type="EMBL" id="GAH01069.1"/>
    </source>
</evidence>
<sequence>TYNFYKGCEECGRGVDIDDKICPKCGFDFSLHPRVSPKCPYCERELHITDFYIMELDKKGHKIVRGFLGEYRGANQMFHCPFCGKILGFSNARTTS</sequence>
<comment type="caution">
    <text evidence="1">The sequence shown here is derived from an EMBL/GenBank/DDBJ whole genome shotgun (WGS) entry which is preliminary data.</text>
</comment>
<name>X1D7L1_9ZZZZ</name>
<organism evidence="1">
    <name type="scientific">marine sediment metagenome</name>
    <dbReference type="NCBI Taxonomy" id="412755"/>
    <lineage>
        <taxon>unclassified sequences</taxon>
        <taxon>metagenomes</taxon>
        <taxon>ecological metagenomes</taxon>
    </lineage>
</organism>
<reference evidence="1" key="1">
    <citation type="journal article" date="2014" name="Front. Microbiol.">
        <title>High frequency of phylogenetically diverse reductive dehalogenase-homologous genes in deep subseafloor sedimentary metagenomes.</title>
        <authorList>
            <person name="Kawai M."/>
            <person name="Futagami T."/>
            <person name="Toyoda A."/>
            <person name="Takaki Y."/>
            <person name="Nishi S."/>
            <person name="Hori S."/>
            <person name="Arai W."/>
            <person name="Tsubouchi T."/>
            <person name="Morono Y."/>
            <person name="Uchiyama I."/>
            <person name="Ito T."/>
            <person name="Fujiyama A."/>
            <person name="Inagaki F."/>
            <person name="Takami H."/>
        </authorList>
    </citation>
    <scope>NUCLEOTIDE SEQUENCE</scope>
    <source>
        <strain evidence="1">Expedition CK06-06</strain>
    </source>
</reference>
<feature type="non-terminal residue" evidence="1">
    <location>
        <position position="1"/>
    </location>
</feature>
<dbReference type="AlphaFoldDB" id="X1D7L1"/>